<evidence type="ECO:0000313" key="18">
    <source>
        <dbReference type="EMBL" id="QBQ56417.1"/>
    </source>
</evidence>
<keyword evidence="8 15" id="KW-1133">Transmembrane helix</keyword>
<evidence type="ECO:0000256" key="8">
    <source>
        <dbReference type="ARBA" id="ARBA00022989"/>
    </source>
</evidence>
<comment type="subcellular location">
    <subcellularLocation>
        <location evidence="1">Cell membrane</location>
        <topology evidence="1">Multi-pass membrane protein</topology>
    </subcellularLocation>
</comment>
<dbReference type="InterPro" id="IPR050291">
    <property type="entry name" value="CDF_Transporter"/>
</dbReference>
<evidence type="ECO:0000256" key="2">
    <source>
        <dbReference type="ARBA" id="ARBA00010212"/>
    </source>
</evidence>
<keyword evidence="5" id="KW-0410">Iron transport</keyword>
<dbReference type="NCBIfam" id="TIGR01297">
    <property type="entry name" value="CDF"/>
    <property type="match status" value="1"/>
</dbReference>
<feature type="transmembrane region" description="Helical" evidence="15">
    <location>
        <begin position="173"/>
        <end position="195"/>
    </location>
</feature>
<dbReference type="OrthoDB" id="9806522at2"/>
<keyword evidence="5" id="KW-0408">Iron</keyword>
<evidence type="ECO:0000259" key="16">
    <source>
        <dbReference type="Pfam" id="PF01545"/>
    </source>
</evidence>
<evidence type="ECO:0000313" key="19">
    <source>
        <dbReference type="Proteomes" id="UP000294325"/>
    </source>
</evidence>
<comment type="subunit">
    <text evidence="13">Homodimer. The subunits are held together in a parallel orientation through zinc binding at the interface of the cytoplasmic domains.</text>
</comment>
<evidence type="ECO:0000256" key="7">
    <source>
        <dbReference type="ARBA" id="ARBA00022906"/>
    </source>
</evidence>
<protein>
    <recommendedName>
        <fullName evidence="14">Cation-efflux pump FieF</fullName>
    </recommendedName>
</protein>
<keyword evidence="7" id="KW-0862">Zinc</keyword>
<feature type="domain" description="Cation efflux protein cytoplasmic" evidence="17">
    <location>
        <begin position="230"/>
        <end position="306"/>
    </location>
</feature>
<dbReference type="EMBL" id="CP038033">
    <property type="protein sequence ID" value="QBQ56417.1"/>
    <property type="molecule type" value="Genomic_DNA"/>
</dbReference>
<organism evidence="18 19">
    <name type="scientific">Nitrosococcus wardiae</name>
    <dbReference type="NCBI Taxonomy" id="1814290"/>
    <lineage>
        <taxon>Bacteria</taxon>
        <taxon>Pseudomonadati</taxon>
        <taxon>Pseudomonadota</taxon>
        <taxon>Gammaproteobacteria</taxon>
        <taxon>Chromatiales</taxon>
        <taxon>Chromatiaceae</taxon>
        <taxon>Nitrosococcus</taxon>
    </lineage>
</organism>
<feature type="transmembrane region" description="Helical" evidence="15">
    <location>
        <begin position="58"/>
        <end position="79"/>
    </location>
</feature>
<dbReference type="PANTHER" id="PTHR43840">
    <property type="entry name" value="MITOCHONDRIAL METAL TRANSPORTER 1-RELATED"/>
    <property type="match status" value="1"/>
</dbReference>
<reference evidence="18 19" key="1">
    <citation type="submission" date="2019-03" db="EMBL/GenBank/DDBJ databases">
        <title>The genome sequence of Nitrosococcus wardiae strain D1FHST reveals the archetypal metabolic capacity of ammonia-oxidizing Gammaproteobacteria.</title>
        <authorList>
            <person name="Wang L."/>
            <person name="Lim C.K."/>
            <person name="Hanson T.E."/>
            <person name="Dang H."/>
            <person name="Klotz M.G."/>
        </authorList>
    </citation>
    <scope>NUCLEOTIDE SEQUENCE [LARGE SCALE GENOMIC DNA]</scope>
    <source>
        <strain evidence="18 19">D1FHS</strain>
    </source>
</reference>
<dbReference type="FunFam" id="1.20.1510.10:FF:000001">
    <property type="entry name" value="Ferrous-iron efflux pump FieF"/>
    <property type="match status" value="1"/>
</dbReference>
<dbReference type="InterPro" id="IPR036837">
    <property type="entry name" value="Cation_efflux_CTD_sf"/>
</dbReference>
<comment type="catalytic activity">
    <reaction evidence="11">
        <text>Zn(2+)(in) + H(+)(out) = Zn(2+)(out) + H(+)(in)</text>
        <dbReference type="Rhea" id="RHEA:28839"/>
        <dbReference type="ChEBI" id="CHEBI:15378"/>
        <dbReference type="ChEBI" id="CHEBI:29105"/>
    </reaction>
</comment>
<dbReference type="SUPFAM" id="SSF161111">
    <property type="entry name" value="Cation efflux protein transmembrane domain-like"/>
    <property type="match status" value="1"/>
</dbReference>
<gene>
    <name evidence="18" type="ORF">E3U44_02080</name>
</gene>
<keyword evidence="3" id="KW-0813">Transport</keyword>
<keyword evidence="19" id="KW-1185">Reference proteome</keyword>
<evidence type="ECO:0000256" key="1">
    <source>
        <dbReference type="ARBA" id="ARBA00004651"/>
    </source>
</evidence>
<evidence type="ECO:0000256" key="10">
    <source>
        <dbReference type="ARBA" id="ARBA00035584"/>
    </source>
</evidence>
<keyword evidence="4" id="KW-1003">Cell membrane</keyword>
<dbReference type="GO" id="GO:0015093">
    <property type="term" value="F:ferrous iron transmembrane transporter activity"/>
    <property type="evidence" value="ECO:0007669"/>
    <property type="project" value="TreeGrafter"/>
</dbReference>
<keyword evidence="9 15" id="KW-0472">Membrane</keyword>
<dbReference type="Pfam" id="PF01545">
    <property type="entry name" value="Cation_efflux"/>
    <property type="match status" value="1"/>
</dbReference>
<dbReference type="GO" id="GO:0015341">
    <property type="term" value="F:zinc efflux antiporter activity"/>
    <property type="evidence" value="ECO:0007669"/>
    <property type="project" value="TreeGrafter"/>
</dbReference>
<dbReference type="InterPro" id="IPR027469">
    <property type="entry name" value="Cation_efflux_TMD_sf"/>
</dbReference>
<dbReference type="InterPro" id="IPR002524">
    <property type="entry name" value="Cation_efflux"/>
</dbReference>
<dbReference type="GO" id="GO:0005886">
    <property type="term" value="C:plasma membrane"/>
    <property type="evidence" value="ECO:0007669"/>
    <property type="project" value="UniProtKB-SubCell"/>
</dbReference>
<dbReference type="GO" id="GO:0006882">
    <property type="term" value="P:intracellular zinc ion homeostasis"/>
    <property type="evidence" value="ECO:0007669"/>
    <property type="project" value="TreeGrafter"/>
</dbReference>
<dbReference type="KEGG" id="nwr:E3U44_02080"/>
<feature type="domain" description="Cation efflux protein transmembrane" evidence="16">
    <location>
        <begin position="34"/>
        <end position="226"/>
    </location>
</feature>
<proteinExistence type="inferred from homology"/>
<dbReference type="Gene3D" id="1.20.1510.10">
    <property type="entry name" value="Cation efflux protein transmembrane domain"/>
    <property type="match status" value="1"/>
</dbReference>
<name>A0A4P7C3Z9_9GAMM</name>
<evidence type="ECO:0000256" key="9">
    <source>
        <dbReference type="ARBA" id="ARBA00023136"/>
    </source>
</evidence>
<dbReference type="SUPFAM" id="SSF160240">
    <property type="entry name" value="Cation efflux protein cytoplasmic domain-like"/>
    <property type="match status" value="1"/>
</dbReference>
<evidence type="ECO:0000256" key="13">
    <source>
        <dbReference type="ARBA" id="ARBA00062926"/>
    </source>
</evidence>
<dbReference type="Pfam" id="PF16916">
    <property type="entry name" value="ZT_dimer"/>
    <property type="match status" value="1"/>
</dbReference>
<dbReference type="InterPro" id="IPR058533">
    <property type="entry name" value="Cation_efflux_TM"/>
</dbReference>
<dbReference type="Gene3D" id="3.30.70.1350">
    <property type="entry name" value="Cation efflux protein, cytoplasmic domain"/>
    <property type="match status" value="1"/>
</dbReference>
<dbReference type="Proteomes" id="UP000294325">
    <property type="component" value="Chromosome"/>
</dbReference>
<keyword evidence="7" id="KW-0406">Ion transport</keyword>
<evidence type="ECO:0000256" key="12">
    <source>
        <dbReference type="ARBA" id="ARBA00050984"/>
    </source>
</evidence>
<evidence type="ECO:0000256" key="6">
    <source>
        <dbReference type="ARBA" id="ARBA00022692"/>
    </source>
</evidence>
<dbReference type="PANTHER" id="PTHR43840:SF41">
    <property type="entry name" value="CATION-EFFLUX PUMP FIEF"/>
    <property type="match status" value="1"/>
</dbReference>
<dbReference type="AlphaFoldDB" id="A0A4P7C3Z9"/>
<dbReference type="FunFam" id="3.30.70.1350:FF:000002">
    <property type="entry name" value="Ferrous-iron efflux pump FieF"/>
    <property type="match status" value="1"/>
</dbReference>
<dbReference type="InterPro" id="IPR027470">
    <property type="entry name" value="Cation_efflux_CTD"/>
</dbReference>
<evidence type="ECO:0000256" key="11">
    <source>
        <dbReference type="ARBA" id="ARBA00047695"/>
    </source>
</evidence>
<dbReference type="GO" id="GO:0015086">
    <property type="term" value="F:cadmium ion transmembrane transporter activity"/>
    <property type="evidence" value="ECO:0007669"/>
    <property type="project" value="TreeGrafter"/>
</dbReference>
<feature type="transmembrane region" description="Helical" evidence="15">
    <location>
        <begin position="130"/>
        <end position="153"/>
    </location>
</feature>
<evidence type="ECO:0000256" key="3">
    <source>
        <dbReference type="ARBA" id="ARBA00022448"/>
    </source>
</evidence>
<comment type="catalytic activity">
    <reaction evidence="12">
        <text>Cd(2+)(in) + H(+)(out) = Cd(2+)(out) + H(+)(in)</text>
        <dbReference type="Rhea" id="RHEA:28739"/>
        <dbReference type="ChEBI" id="CHEBI:15378"/>
        <dbReference type="ChEBI" id="CHEBI:48775"/>
    </reaction>
</comment>
<evidence type="ECO:0000256" key="4">
    <source>
        <dbReference type="ARBA" id="ARBA00022475"/>
    </source>
</evidence>
<evidence type="ECO:0000256" key="14">
    <source>
        <dbReference type="ARBA" id="ARBA00072262"/>
    </source>
</evidence>
<comment type="catalytic activity">
    <reaction evidence="10">
        <text>Fe(2+)(in) + H(+)(out) = Fe(2+)(out) + H(+)(in)</text>
        <dbReference type="Rhea" id="RHEA:29439"/>
        <dbReference type="ChEBI" id="CHEBI:15378"/>
        <dbReference type="ChEBI" id="CHEBI:29033"/>
    </reaction>
</comment>
<keyword evidence="7" id="KW-0864">Zinc transport</keyword>
<accession>A0A4P7C3Z9</accession>
<keyword evidence="6 15" id="KW-0812">Transmembrane</keyword>
<comment type="similarity">
    <text evidence="2">Belongs to the cation diffusion facilitator (CDF) transporter (TC 2.A.4) family. FieF subfamily.</text>
</comment>
<feature type="transmembrane region" description="Helical" evidence="15">
    <location>
        <begin position="100"/>
        <end position="118"/>
    </location>
</feature>
<evidence type="ECO:0000259" key="17">
    <source>
        <dbReference type="Pfam" id="PF16916"/>
    </source>
</evidence>
<feature type="transmembrane region" description="Helical" evidence="15">
    <location>
        <begin position="31"/>
        <end position="52"/>
    </location>
</feature>
<evidence type="ECO:0000256" key="15">
    <source>
        <dbReference type="SAM" id="Phobius"/>
    </source>
</evidence>
<evidence type="ECO:0000256" key="5">
    <source>
        <dbReference type="ARBA" id="ARBA00022496"/>
    </source>
</evidence>
<sequence length="320" mass="35036">MRFQTEHPLEKPIPMGETVPPYDSARMMRQVTYAAVSVALILVVIKLGAYWVTGSVAMLSTLIDSVLDVAASFINLLAVRTALTPADREHRFGHGKAEPLAGLGQAAFITGSALFLAVESIRLLWAPQPVANGALGIGVMGASILLTLALVYYQRIVIRKTGSLAISADSLHYTGDVFVNLGVIVALGLSTFWGWSLADPLFALVIAAYILRNAWQIIFHSLNQLMDRELPEEERAQIAQLALSHPEVLDFHDLRTRAAGQDVFIQFHLGVDGRLSLQRAHQIGKEVEAKVLNSFPQAEIIIHHDPMDKNEEDSGGRINF</sequence>